<dbReference type="OrthoDB" id="4025946at2759"/>
<dbReference type="GeneID" id="30995216"/>
<evidence type="ECO:0008006" key="4">
    <source>
        <dbReference type="Google" id="ProtNLM"/>
    </source>
</evidence>
<gene>
    <name evidence="2" type="ORF">HYPBUDRAFT_151755</name>
</gene>
<accession>A0A1E4RT24</accession>
<evidence type="ECO:0000256" key="1">
    <source>
        <dbReference type="SAM" id="SignalP"/>
    </source>
</evidence>
<keyword evidence="3" id="KW-1185">Reference proteome</keyword>
<dbReference type="RefSeq" id="XP_020079486.1">
    <property type="nucleotide sequence ID" value="XM_020220666.1"/>
</dbReference>
<dbReference type="AlphaFoldDB" id="A0A1E4RT24"/>
<proteinExistence type="predicted"/>
<evidence type="ECO:0000313" key="3">
    <source>
        <dbReference type="Proteomes" id="UP000095085"/>
    </source>
</evidence>
<feature type="chain" id="PRO_5009162442" description="Opaque-phase-specific protein OP4" evidence="1">
    <location>
        <begin position="21"/>
        <end position="412"/>
    </location>
</feature>
<evidence type="ECO:0000313" key="2">
    <source>
        <dbReference type="EMBL" id="ODV70419.1"/>
    </source>
</evidence>
<organism evidence="2 3">
    <name type="scientific">Hyphopichia burtonii NRRL Y-1933</name>
    <dbReference type="NCBI Taxonomy" id="984485"/>
    <lineage>
        <taxon>Eukaryota</taxon>
        <taxon>Fungi</taxon>
        <taxon>Dikarya</taxon>
        <taxon>Ascomycota</taxon>
        <taxon>Saccharomycotina</taxon>
        <taxon>Pichiomycetes</taxon>
        <taxon>Debaryomycetaceae</taxon>
        <taxon>Hyphopichia</taxon>
    </lineage>
</organism>
<protein>
    <recommendedName>
        <fullName evidence="4">Opaque-phase-specific protein OP4</fullName>
    </recommendedName>
</protein>
<dbReference type="STRING" id="984485.A0A1E4RT24"/>
<keyword evidence="1" id="KW-0732">Signal</keyword>
<dbReference type="Proteomes" id="UP000095085">
    <property type="component" value="Unassembled WGS sequence"/>
</dbReference>
<dbReference type="EMBL" id="KV454538">
    <property type="protein sequence ID" value="ODV70419.1"/>
    <property type="molecule type" value="Genomic_DNA"/>
</dbReference>
<sequence length="412" mass="43332">MKFSTPTLLAILATTAFVSAAPTTVTTETSLVKKDGITDVLKILDELENSHSKRDLIDDEDQLVALAARDDSLLADLVTSLANSGIIGDVWRALTNDTALRQEIVNITKKAIRGLIVEGPTLIKAVWDSGLIQDVFKSILNDSDLRSVLLRVAKSLFNTGVELVRYFLGNRGSSTTTTATSTTTAAAKRDAVKRDVVKRDILDTKDSEYLDKRDVASVVSTIVDAIKNSGIVSKLVNKVLENPDQTINFLSTLLREGVVVAEDIYNWSKNNGLLEKGLEYIENHGGEFAGSIASFLAKEIEGGNVTTSEIDNAGSNSQLSGTTIATTRGSTATGSSGGALAAILGDLTGDASATTTSTRARAYAAASATVTEADSSDDGSSLITDLSAASAAEAALNSAGAGTTLKKVRRFY</sequence>
<feature type="signal peptide" evidence="1">
    <location>
        <begin position="1"/>
        <end position="20"/>
    </location>
</feature>
<name>A0A1E4RT24_9ASCO</name>
<reference evidence="3" key="1">
    <citation type="submission" date="2016-05" db="EMBL/GenBank/DDBJ databases">
        <title>Comparative genomics of biotechnologically important yeasts.</title>
        <authorList>
            <consortium name="DOE Joint Genome Institute"/>
            <person name="Riley R."/>
            <person name="Haridas S."/>
            <person name="Wolfe K.H."/>
            <person name="Lopes M.R."/>
            <person name="Hittinger C.T."/>
            <person name="Goker M."/>
            <person name="Salamov A."/>
            <person name="Wisecaver J."/>
            <person name="Long T.M."/>
            <person name="Aerts A.L."/>
            <person name="Barry K."/>
            <person name="Choi C."/>
            <person name="Clum A."/>
            <person name="Coughlan A.Y."/>
            <person name="Deshpande S."/>
            <person name="Douglass A.P."/>
            <person name="Hanson S.J."/>
            <person name="Klenk H.-P."/>
            <person name="Labutti K."/>
            <person name="Lapidus A."/>
            <person name="Lindquist E."/>
            <person name="Lipzen A."/>
            <person name="Meier-Kolthoff J.P."/>
            <person name="Ohm R.A."/>
            <person name="Otillar R.P."/>
            <person name="Pangilinan J."/>
            <person name="Peng Y."/>
            <person name="Rokas A."/>
            <person name="Rosa C.A."/>
            <person name="Scheuner C."/>
            <person name="Sibirny A.A."/>
            <person name="Slot J.C."/>
            <person name="Stielow J.B."/>
            <person name="Sun H."/>
            <person name="Kurtzman C.P."/>
            <person name="Blackwell M."/>
            <person name="Grigoriev I.V."/>
            <person name="Jeffries T.W."/>
        </authorList>
    </citation>
    <scope>NUCLEOTIDE SEQUENCE [LARGE SCALE GENOMIC DNA]</scope>
    <source>
        <strain evidence="3">NRRL Y-1933</strain>
    </source>
</reference>